<sequence length="419" mass="45654">MNSNMQKNVSGDLTAKKSNGKVVVSSAEPNSGDLTSRKPSGKAVASSVEPIVRAGFTGVSPVSVSGDPKSKKLNGKAVVSSADPISGDLTVKKPNGKDVDSSAEPIKRAGHTIISPVPVVSGDPKSKQKNGKAVVTSAKTIKRTGNAGGSCADVVSGKLTPKKLKGKAVDSSSVEVLFFKDVKFRPQEGELRFRLIHFWEARNTHTKILIGIEMILIDEQLVNEQALGDGLVLDEVEIVSSRRILVHVQTHDGPVMKLYLWDTAATDFCLKFKAQENTPSVILVTTVNPKRFGGTLTISSLSSSRVFLDLDVQPTKDYLAWYVFFCCICNLKHLTYLILCNVYFRLGSNSEAANRINADIVTKAETVTIGELFTYIKQEGAKVYYIMRFYTVNTLALCTATIDDVGHSLAWYYIALRWL</sequence>
<protein>
    <submittedName>
        <fullName evidence="2">(rape) hypothetical protein</fullName>
    </submittedName>
</protein>
<reference evidence="2" key="1">
    <citation type="submission" date="2021-01" db="EMBL/GenBank/DDBJ databases">
        <authorList>
            <consortium name="Genoscope - CEA"/>
            <person name="William W."/>
        </authorList>
    </citation>
    <scope>NUCLEOTIDE SEQUENCE</scope>
</reference>
<evidence type="ECO:0000313" key="2">
    <source>
        <dbReference type="EMBL" id="CAF1995024.1"/>
    </source>
</evidence>
<feature type="region of interest" description="Disordered" evidence="1">
    <location>
        <begin position="116"/>
        <end position="135"/>
    </location>
</feature>
<dbReference type="InterPro" id="IPR012340">
    <property type="entry name" value="NA-bd_OB-fold"/>
</dbReference>
<proteinExistence type="predicted"/>
<feature type="compositionally biased region" description="Polar residues" evidence="1">
    <location>
        <begin position="27"/>
        <end position="38"/>
    </location>
</feature>
<feature type="region of interest" description="Disordered" evidence="1">
    <location>
        <begin position="1"/>
        <end position="78"/>
    </location>
</feature>
<dbReference type="AlphaFoldDB" id="A0A816MWT9"/>
<organism evidence="2">
    <name type="scientific">Brassica napus</name>
    <name type="common">Rape</name>
    <dbReference type="NCBI Taxonomy" id="3708"/>
    <lineage>
        <taxon>Eukaryota</taxon>
        <taxon>Viridiplantae</taxon>
        <taxon>Streptophyta</taxon>
        <taxon>Embryophyta</taxon>
        <taxon>Tracheophyta</taxon>
        <taxon>Spermatophyta</taxon>
        <taxon>Magnoliopsida</taxon>
        <taxon>eudicotyledons</taxon>
        <taxon>Gunneridae</taxon>
        <taxon>Pentapetalae</taxon>
        <taxon>rosids</taxon>
        <taxon>malvids</taxon>
        <taxon>Brassicales</taxon>
        <taxon>Brassicaceae</taxon>
        <taxon>Brassiceae</taxon>
        <taxon>Brassica</taxon>
    </lineage>
</organism>
<dbReference type="Proteomes" id="UP001295469">
    <property type="component" value="Chromosome C07"/>
</dbReference>
<dbReference type="EMBL" id="HG994371">
    <property type="protein sequence ID" value="CAF1995024.1"/>
    <property type="molecule type" value="Genomic_DNA"/>
</dbReference>
<feature type="compositionally biased region" description="Polar residues" evidence="1">
    <location>
        <begin position="1"/>
        <end position="11"/>
    </location>
</feature>
<evidence type="ECO:0000256" key="1">
    <source>
        <dbReference type="SAM" id="MobiDB-lite"/>
    </source>
</evidence>
<accession>A0A816MWT9</accession>
<gene>
    <name evidence="2" type="ORF">DARMORV10_C07P30400.1</name>
</gene>
<name>A0A816MWT9_BRANA</name>
<dbReference type="Gene3D" id="2.40.50.140">
    <property type="entry name" value="Nucleic acid-binding proteins"/>
    <property type="match status" value="1"/>
</dbReference>